<dbReference type="RefSeq" id="WP_035068867.1">
    <property type="nucleotide sequence ID" value="NZ_JMIH01000004.1"/>
</dbReference>
<keyword evidence="3 5" id="KW-0521">NADP</keyword>
<comment type="similarity">
    <text evidence="5">Belongs to the NAGSA dehydrogenase family. Type 1 subfamily.</text>
</comment>
<dbReference type="InterPro" id="IPR023013">
    <property type="entry name" value="AGPR_AS"/>
</dbReference>
<keyword evidence="5" id="KW-0963">Cytoplasm</keyword>
<comment type="function">
    <text evidence="5">Catalyzes the NADPH-dependent reduction of N-acetyl-5-glutamyl phosphate to yield N-acetyl-L-glutamate 5-semialdehyde.</text>
</comment>
<proteinExistence type="inferred from homology"/>
<dbReference type="InterPro" id="IPR000706">
    <property type="entry name" value="AGPR_type-1"/>
</dbReference>
<evidence type="ECO:0000259" key="7">
    <source>
        <dbReference type="SMART" id="SM00859"/>
    </source>
</evidence>
<comment type="pathway">
    <text evidence="5">Amino-acid biosynthesis; L-arginine biosynthesis; N(2)-acetyl-L-ornithine from L-glutamate: step 3/4.</text>
</comment>
<dbReference type="HAMAP" id="MF_00150">
    <property type="entry name" value="ArgC_type1"/>
    <property type="match status" value="1"/>
</dbReference>
<dbReference type="Pfam" id="PF22698">
    <property type="entry name" value="Semialdhyde_dhC_1"/>
    <property type="match status" value="1"/>
</dbReference>
<dbReference type="GO" id="GO:0070401">
    <property type="term" value="F:NADP+ binding"/>
    <property type="evidence" value="ECO:0007669"/>
    <property type="project" value="InterPro"/>
</dbReference>
<dbReference type="STRING" id="1048983.EL17_22835"/>
<dbReference type="eggNOG" id="COG0002">
    <property type="taxonomic scope" value="Bacteria"/>
</dbReference>
<organism evidence="8 9">
    <name type="scientific">Anditalea andensis</name>
    <dbReference type="NCBI Taxonomy" id="1048983"/>
    <lineage>
        <taxon>Bacteria</taxon>
        <taxon>Pseudomonadati</taxon>
        <taxon>Bacteroidota</taxon>
        <taxon>Cytophagia</taxon>
        <taxon>Cytophagales</taxon>
        <taxon>Cytophagaceae</taxon>
        <taxon>Anditalea</taxon>
    </lineage>
</organism>
<dbReference type="PANTHER" id="PTHR32338:SF10">
    <property type="entry name" value="N-ACETYL-GAMMA-GLUTAMYL-PHOSPHATE REDUCTASE, CHLOROPLASTIC-RELATED"/>
    <property type="match status" value="1"/>
</dbReference>
<protein>
    <recommendedName>
        <fullName evidence="5">N-acetyl-gamma-glutamyl-phosphate reductase</fullName>
        <shortName evidence="5">AGPR</shortName>
        <ecNumber evidence="5">1.2.1.38</ecNumber>
    </recommendedName>
    <alternativeName>
        <fullName evidence="5">N-acetyl-glutamate semialdehyde dehydrogenase</fullName>
        <shortName evidence="5">NAGSA dehydrogenase</shortName>
    </alternativeName>
</protein>
<gene>
    <name evidence="5" type="primary">argC</name>
    <name evidence="8" type="ORF">EL17_22835</name>
</gene>
<reference evidence="8 9" key="1">
    <citation type="submission" date="2014-04" db="EMBL/GenBank/DDBJ databases">
        <title>Characterization and application of a salt tolerant electro-active bacterium.</title>
        <authorList>
            <person name="Yang L."/>
            <person name="Wei S."/>
            <person name="Tay Q.X.M."/>
        </authorList>
    </citation>
    <scope>NUCLEOTIDE SEQUENCE [LARGE SCALE GENOMIC DNA]</scope>
    <source>
        <strain evidence="8 9">LY1</strain>
    </source>
</reference>
<comment type="caution">
    <text evidence="8">The sequence shown here is derived from an EMBL/GenBank/DDBJ whole genome shotgun (WGS) entry which is preliminary data.</text>
</comment>
<evidence type="ECO:0000256" key="3">
    <source>
        <dbReference type="ARBA" id="ARBA00022857"/>
    </source>
</evidence>
<name>A0A074L3T2_9BACT</name>
<dbReference type="NCBIfam" id="TIGR01850">
    <property type="entry name" value="argC"/>
    <property type="match status" value="1"/>
</dbReference>
<dbReference type="Proteomes" id="UP000027821">
    <property type="component" value="Unassembled WGS sequence"/>
</dbReference>
<dbReference type="GO" id="GO:0003942">
    <property type="term" value="F:N-acetyl-gamma-glutamyl-phosphate reductase activity"/>
    <property type="evidence" value="ECO:0007669"/>
    <property type="project" value="UniProtKB-UniRule"/>
</dbReference>
<evidence type="ECO:0000313" key="9">
    <source>
        <dbReference type="Proteomes" id="UP000027821"/>
    </source>
</evidence>
<dbReference type="InterPro" id="IPR036291">
    <property type="entry name" value="NAD(P)-bd_dom_sf"/>
</dbReference>
<dbReference type="SUPFAM" id="SSF55347">
    <property type="entry name" value="Glyceraldehyde-3-phosphate dehydrogenase-like, C-terminal domain"/>
    <property type="match status" value="1"/>
</dbReference>
<dbReference type="InterPro" id="IPR000534">
    <property type="entry name" value="Semialdehyde_DH_NAD-bd"/>
</dbReference>
<dbReference type="PROSITE" id="PS01224">
    <property type="entry name" value="ARGC"/>
    <property type="match status" value="1"/>
</dbReference>
<dbReference type="AlphaFoldDB" id="A0A074L3T2"/>
<dbReference type="GO" id="GO:0006526">
    <property type="term" value="P:L-arginine biosynthetic process"/>
    <property type="evidence" value="ECO:0007669"/>
    <property type="project" value="UniProtKB-UniRule"/>
</dbReference>
<dbReference type="InterPro" id="IPR058924">
    <property type="entry name" value="AGPR_dimerisation_dom"/>
</dbReference>
<dbReference type="InterPro" id="IPR050085">
    <property type="entry name" value="AGPR"/>
</dbReference>
<evidence type="ECO:0000256" key="5">
    <source>
        <dbReference type="HAMAP-Rule" id="MF_00150"/>
    </source>
</evidence>
<dbReference type="Gene3D" id="3.30.360.10">
    <property type="entry name" value="Dihydrodipicolinate Reductase, domain 2"/>
    <property type="match status" value="1"/>
</dbReference>
<dbReference type="OrthoDB" id="9801289at2"/>
<dbReference type="Gene3D" id="3.40.50.720">
    <property type="entry name" value="NAD(P)-binding Rossmann-like Domain"/>
    <property type="match status" value="1"/>
</dbReference>
<dbReference type="UniPathway" id="UPA00068">
    <property type="reaction ID" value="UER00108"/>
</dbReference>
<keyword evidence="4 5" id="KW-0560">Oxidoreductase</keyword>
<dbReference type="CDD" id="cd23934">
    <property type="entry name" value="AGPR_1_C"/>
    <property type="match status" value="1"/>
</dbReference>
<dbReference type="GO" id="GO:0005737">
    <property type="term" value="C:cytoplasm"/>
    <property type="evidence" value="ECO:0007669"/>
    <property type="project" value="UniProtKB-SubCell"/>
</dbReference>
<dbReference type="EMBL" id="JMIH01000004">
    <property type="protein sequence ID" value="KEO75859.1"/>
    <property type="molecule type" value="Genomic_DNA"/>
</dbReference>
<sequence>MTKIKAGIIGAAGYTGGELARLLLNHPNCELISIHSNSQKGKKIYETHPDLIGDSDLIFTDHVHTDLDVVFLALPHGEAKGFLERHQYPKETIIIDLSTDYRDESEDFVYGLPEINKSRIMTAKKIANPGCFATAIQLAVAPAVAHRLVAGDIHVTGITGSTGAGKQMNEFTHFTQRNQNISVYKLFNHQHLKEINATLVALDKDFKKEILFVPYRGNFSRGIWITAYFPYNRTLEDAYAMYREFYQEEAFTHVSDKEISLKQVVNTNKCIIHLQNLQGQLVVTAAIDNLVKGASGQAVHNLNLAMGFEETAGLHLKSIAF</sequence>
<keyword evidence="9" id="KW-1185">Reference proteome</keyword>
<dbReference type="PANTHER" id="PTHR32338">
    <property type="entry name" value="N-ACETYL-GAMMA-GLUTAMYL-PHOSPHATE REDUCTASE, CHLOROPLASTIC-RELATED-RELATED"/>
    <property type="match status" value="1"/>
</dbReference>
<accession>A0A074L3T2</accession>
<dbReference type="GO" id="GO:0051287">
    <property type="term" value="F:NAD binding"/>
    <property type="evidence" value="ECO:0007669"/>
    <property type="project" value="InterPro"/>
</dbReference>
<comment type="subcellular location">
    <subcellularLocation>
        <location evidence="5">Cytoplasm</location>
    </subcellularLocation>
</comment>
<dbReference type="SUPFAM" id="SSF51735">
    <property type="entry name" value="NAD(P)-binding Rossmann-fold domains"/>
    <property type="match status" value="1"/>
</dbReference>
<comment type="catalytic activity">
    <reaction evidence="5">
        <text>N-acetyl-L-glutamate 5-semialdehyde + phosphate + NADP(+) = N-acetyl-L-glutamyl 5-phosphate + NADPH + H(+)</text>
        <dbReference type="Rhea" id="RHEA:21588"/>
        <dbReference type="ChEBI" id="CHEBI:15378"/>
        <dbReference type="ChEBI" id="CHEBI:29123"/>
        <dbReference type="ChEBI" id="CHEBI:43474"/>
        <dbReference type="ChEBI" id="CHEBI:57783"/>
        <dbReference type="ChEBI" id="CHEBI:57936"/>
        <dbReference type="ChEBI" id="CHEBI:58349"/>
        <dbReference type="EC" id="1.2.1.38"/>
    </reaction>
</comment>
<evidence type="ECO:0000256" key="6">
    <source>
        <dbReference type="PROSITE-ProRule" id="PRU10010"/>
    </source>
</evidence>
<keyword evidence="1 5" id="KW-0055">Arginine biosynthesis</keyword>
<evidence type="ECO:0000256" key="4">
    <source>
        <dbReference type="ARBA" id="ARBA00023002"/>
    </source>
</evidence>
<keyword evidence="2 5" id="KW-0028">Amino-acid biosynthesis</keyword>
<dbReference type="CDD" id="cd17895">
    <property type="entry name" value="AGPR_1_N"/>
    <property type="match status" value="1"/>
</dbReference>
<feature type="active site" evidence="5 6">
    <location>
        <position position="131"/>
    </location>
</feature>
<dbReference type="EC" id="1.2.1.38" evidence="5"/>
<evidence type="ECO:0000313" key="8">
    <source>
        <dbReference type="EMBL" id="KEO75859.1"/>
    </source>
</evidence>
<evidence type="ECO:0000256" key="1">
    <source>
        <dbReference type="ARBA" id="ARBA00022571"/>
    </source>
</evidence>
<feature type="domain" description="Semialdehyde dehydrogenase NAD-binding" evidence="7">
    <location>
        <begin position="5"/>
        <end position="123"/>
    </location>
</feature>
<dbReference type="Pfam" id="PF01118">
    <property type="entry name" value="Semialdhyde_dh"/>
    <property type="match status" value="1"/>
</dbReference>
<dbReference type="SMART" id="SM00859">
    <property type="entry name" value="Semialdhyde_dh"/>
    <property type="match status" value="1"/>
</dbReference>
<evidence type="ECO:0000256" key="2">
    <source>
        <dbReference type="ARBA" id="ARBA00022605"/>
    </source>
</evidence>